<reference evidence="1" key="1">
    <citation type="submission" date="2018-01" db="EMBL/GenBank/DDBJ databases">
        <title>Genomic characterization of Leptospira inadai serogroup Lyme isolated from captured rat in Brazil and comparative analysis with human reference strain.</title>
        <authorList>
            <person name="Moreno L.Z."/>
            <person name="Loureiro A.P."/>
            <person name="Miraglia F."/>
            <person name="Kremer F.S."/>
            <person name="Eslabao M.R."/>
            <person name="Dellagostin O.A."/>
            <person name="Lilenbaum W."/>
            <person name="Moreno A.M."/>
        </authorList>
    </citation>
    <scope>NUCLEOTIDE SEQUENCE [LARGE SCALE GENOMIC DNA]</scope>
    <source>
        <strain evidence="1">M34/99</strain>
    </source>
</reference>
<name>A0ABX4YH73_9LEPT</name>
<proteinExistence type="predicted"/>
<sequence>MKKYQRLLPFSILFLMMACTQIRKNTTPVPVIEPRRAEIPLLIQFETVDQFDAGSIMATFYTGTEGKDRRADREYAKFPILIGSGARAKELELEGTIKRRESFLQSERMDFYLYADGTNLSHNCGLGVEDRSAKEPNLSRRSFRAVKLYFRGTGVVDMRTTTISYAIGFVTYFLYNAISSGFRMEKLDCGIILEG</sequence>
<evidence type="ECO:0000313" key="2">
    <source>
        <dbReference type="Proteomes" id="UP000094669"/>
    </source>
</evidence>
<evidence type="ECO:0000313" key="1">
    <source>
        <dbReference type="EMBL" id="PNV74534.1"/>
    </source>
</evidence>
<dbReference type="RefSeq" id="WP_010414209.1">
    <property type="nucleotide sequence ID" value="NZ_MCRM02000013.1"/>
</dbReference>
<comment type="caution">
    <text evidence="1">The sequence shown here is derived from an EMBL/GenBank/DDBJ whole genome shotgun (WGS) entry which is preliminary data.</text>
</comment>
<protein>
    <recommendedName>
        <fullName evidence="3">Lipoprotein</fullName>
    </recommendedName>
</protein>
<keyword evidence="2" id="KW-1185">Reference proteome</keyword>
<accession>A0ABX4YH73</accession>
<gene>
    <name evidence="1" type="ORF">BES34_013425</name>
</gene>
<dbReference type="EMBL" id="MCRM02000013">
    <property type="protein sequence ID" value="PNV74534.1"/>
    <property type="molecule type" value="Genomic_DNA"/>
</dbReference>
<evidence type="ECO:0008006" key="3">
    <source>
        <dbReference type="Google" id="ProtNLM"/>
    </source>
</evidence>
<dbReference type="Proteomes" id="UP000094669">
    <property type="component" value="Unassembled WGS sequence"/>
</dbReference>
<dbReference type="PROSITE" id="PS51257">
    <property type="entry name" value="PROKAR_LIPOPROTEIN"/>
    <property type="match status" value="1"/>
</dbReference>
<organism evidence="1 2">
    <name type="scientific">Leptospira inadai serovar Lyme</name>
    <dbReference type="NCBI Taxonomy" id="293084"/>
    <lineage>
        <taxon>Bacteria</taxon>
        <taxon>Pseudomonadati</taxon>
        <taxon>Spirochaetota</taxon>
        <taxon>Spirochaetia</taxon>
        <taxon>Leptospirales</taxon>
        <taxon>Leptospiraceae</taxon>
        <taxon>Leptospira</taxon>
    </lineage>
</organism>